<dbReference type="PROSITE" id="PS51077">
    <property type="entry name" value="HTH_ICLR"/>
    <property type="match status" value="1"/>
</dbReference>
<name>A0A7T4A2H4_9MICO</name>
<dbReference type="Pfam" id="PF01614">
    <property type="entry name" value="IclR_C"/>
    <property type="match status" value="1"/>
</dbReference>
<evidence type="ECO:0000256" key="3">
    <source>
        <dbReference type="ARBA" id="ARBA00023163"/>
    </source>
</evidence>
<dbReference type="GO" id="GO:0045892">
    <property type="term" value="P:negative regulation of DNA-templated transcription"/>
    <property type="evidence" value="ECO:0007669"/>
    <property type="project" value="TreeGrafter"/>
</dbReference>
<dbReference type="InterPro" id="IPR029016">
    <property type="entry name" value="GAF-like_dom_sf"/>
</dbReference>
<keyword evidence="2" id="KW-0238">DNA-binding</keyword>
<dbReference type="AlphaFoldDB" id="A0A7T4A2H4"/>
<evidence type="ECO:0000259" key="5">
    <source>
        <dbReference type="PROSITE" id="PS51078"/>
    </source>
</evidence>
<dbReference type="EMBL" id="CP065989">
    <property type="protein sequence ID" value="QQB16081.1"/>
    <property type="molecule type" value="Genomic_DNA"/>
</dbReference>
<dbReference type="InterPro" id="IPR005471">
    <property type="entry name" value="Tscrpt_reg_IclR_N"/>
</dbReference>
<dbReference type="SUPFAM" id="SSF46785">
    <property type="entry name" value="Winged helix' DNA-binding domain"/>
    <property type="match status" value="1"/>
</dbReference>
<organism evidence="6 7">
    <name type="scientific">Brevibacterium casei</name>
    <dbReference type="NCBI Taxonomy" id="33889"/>
    <lineage>
        <taxon>Bacteria</taxon>
        <taxon>Bacillati</taxon>
        <taxon>Actinomycetota</taxon>
        <taxon>Actinomycetes</taxon>
        <taxon>Micrococcales</taxon>
        <taxon>Brevibacteriaceae</taxon>
        <taxon>Brevibacterium</taxon>
    </lineage>
</organism>
<proteinExistence type="predicted"/>
<protein>
    <submittedName>
        <fullName evidence="6">IclR family transcriptional regulator</fullName>
    </submittedName>
</protein>
<dbReference type="Proteomes" id="UP000595374">
    <property type="component" value="Chromosome"/>
</dbReference>
<evidence type="ECO:0000313" key="7">
    <source>
        <dbReference type="Proteomes" id="UP000595374"/>
    </source>
</evidence>
<dbReference type="SUPFAM" id="SSF55781">
    <property type="entry name" value="GAF domain-like"/>
    <property type="match status" value="1"/>
</dbReference>
<dbReference type="GO" id="GO:0003677">
    <property type="term" value="F:DNA binding"/>
    <property type="evidence" value="ECO:0007669"/>
    <property type="project" value="UniProtKB-KW"/>
</dbReference>
<evidence type="ECO:0000256" key="2">
    <source>
        <dbReference type="ARBA" id="ARBA00023125"/>
    </source>
</evidence>
<reference evidence="6 7" key="1">
    <citation type="submission" date="2020-12" db="EMBL/GenBank/DDBJ databases">
        <title>FDA dAtabase for Regulatory Grade micrObial Sequences (FDA-ARGOS): Supporting development and validation of Infectious Disease Dx tests.</title>
        <authorList>
            <person name="Sproer C."/>
            <person name="Gronow S."/>
            <person name="Severitt S."/>
            <person name="Schroder I."/>
            <person name="Tallon L."/>
            <person name="Sadzewicz L."/>
            <person name="Zhao X."/>
            <person name="Boylan J."/>
            <person name="Ott S."/>
            <person name="Bowen H."/>
            <person name="Vavikolanu K."/>
            <person name="Mehta A."/>
            <person name="Aluvathingal J."/>
            <person name="Nadendla S."/>
            <person name="Lowell S."/>
            <person name="Myers T."/>
            <person name="Yan Y."/>
            <person name="Sichtig H."/>
        </authorList>
    </citation>
    <scope>NUCLEOTIDE SEQUENCE [LARGE SCALE GENOMIC DNA]</scope>
    <source>
        <strain evidence="6 7">FDAARGOS_990</strain>
    </source>
</reference>
<keyword evidence="3" id="KW-0804">Transcription</keyword>
<dbReference type="InterPro" id="IPR014757">
    <property type="entry name" value="Tscrpt_reg_IclR_C"/>
</dbReference>
<dbReference type="PANTHER" id="PTHR30136:SF24">
    <property type="entry name" value="HTH-TYPE TRANSCRIPTIONAL REPRESSOR ALLR"/>
    <property type="match status" value="1"/>
</dbReference>
<dbReference type="InterPro" id="IPR050707">
    <property type="entry name" value="HTH_MetabolicPath_Reg"/>
</dbReference>
<gene>
    <name evidence="6" type="ORF">I6H47_09355</name>
</gene>
<evidence type="ECO:0000256" key="1">
    <source>
        <dbReference type="ARBA" id="ARBA00023015"/>
    </source>
</evidence>
<sequence>MDNLAEPGLGAELSLVGETPALRLISLLELISTRDEIFTLQSLVVQTGLPKPTLHRMLQQLEGAGLITRHSDGRHYGTGARLRRMAEDILLNDTRHGARRAILAQLAEDVEESCNLTTVAGSDVIYLDRVETQHPLRVHLEAGARVPIHASASGKMIMSQYGETQRRRLLAGSQLPAFTPHTMTDPDRIDAELTEIREQGFAVDRQEYLDGLVCLAVLVPGEAGRSNQCVAIQAPVLRKSEDDLVALLPLVQAAAEKISRIDDIDRSTEIA</sequence>
<dbReference type="Gene3D" id="1.10.10.10">
    <property type="entry name" value="Winged helix-like DNA-binding domain superfamily/Winged helix DNA-binding domain"/>
    <property type="match status" value="1"/>
</dbReference>
<dbReference type="Gene3D" id="3.30.450.40">
    <property type="match status" value="1"/>
</dbReference>
<dbReference type="GO" id="GO:0003700">
    <property type="term" value="F:DNA-binding transcription factor activity"/>
    <property type="evidence" value="ECO:0007669"/>
    <property type="project" value="TreeGrafter"/>
</dbReference>
<dbReference type="Pfam" id="PF09339">
    <property type="entry name" value="HTH_IclR"/>
    <property type="match status" value="1"/>
</dbReference>
<feature type="domain" description="HTH iclR-type" evidence="4">
    <location>
        <begin position="18"/>
        <end position="80"/>
    </location>
</feature>
<dbReference type="PANTHER" id="PTHR30136">
    <property type="entry name" value="HELIX-TURN-HELIX TRANSCRIPTIONAL REGULATOR, ICLR FAMILY"/>
    <property type="match status" value="1"/>
</dbReference>
<dbReference type="InterPro" id="IPR036390">
    <property type="entry name" value="WH_DNA-bd_sf"/>
</dbReference>
<dbReference type="PROSITE" id="PS51078">
    <property type="entry name" value="ICLR_ED"/>
    <property type="match status" value="1"/>
</dbReference>
<accession>A0A7T4A2H4</accession>
<keyword evidence="1" id="KW-0805">Transcription regulation</keyword>
<evidence type="ECO:0000259" key="4">
    <source>
        <dbReference type="PROSITE" id="PS51077"/>
    </source>
</evidence>
<evidence type="ECO:0000313" key="6">
    <source>
        <dbReference type="EMBL" id="QQB16081.1"/>
    </source>
</evidence>
<dbReference type="InterPro" id="IPR036388">
    <property type="entry name" value="WH-like_DNA-bd_sf"/>
</dbReference>
<feature type="domain" description="IclR-ED" evidence="5">
    <location>
        <begin position="81"/>
        <end position="264"/>
    </location>
</feature>